<keyword evidence="4" id="KW-0865">Zymogen</keyword>
<accession>A0A098RZB4</accession>
<evidence type="ECO:0000313" key="8">
    <source>
        <dbReference type="EMBL" id="KGE85235.1"/>
    </source>
</evidence>
<evidence type="ECO:0000313" key="9">
    <source>
        <dbReference type="Proteomes" id="UP000029736"/>
    </source>
</evidence>
<dbReference type="InterPro" id="IPR043146">
    <property type="entry name" value="Penicillin_amidase_N_B-knob"/>
</dbReference>
<sequence length="688" mass="78075">MLFFRLFLVLTIAIPLRAQVDPQNIQIARDQWGVPHIFAPTDAEVAYGLAWASAEDDFLTMQKQLLPAKGLMGQVFGKQGAQLDVIVHLLGARKTTRERYTTDLSPDFRKILEAYADGLNAYAARHPKEVLHRKLFPVDGQDLIPSYMLGLALLSQIDEPLGAIFSGRMGQEVNQERGSNAAAVAPHKTTTGETFLLANSHQPLEGLYSWYEAHVCSEEGWNMLGANFPGGVSLFLGTNPYLGWAHTVNYPDFTDIYKLKMHPERKLTYRFDGKWLELQPDFYKARIRLLGFLPVGKKQKFYQSKYGITFETPNGFFALRTVANQTIKAPEQWYRMNKAQNWDEFRAALDLQGITCTNIVYADREGHIYHLGNGLLPKRDPNYDWSGILPGDTSATLWENDFYPVDQLVQVLDPPSGYVYNCNHTPFRSTAPEDNPDTTAIPPHMGYKRPNDLTNRGARFQALMQQYDQVSYEDFKRIKYDQAYEQPMVAVPWFEPIFHLNPDDYPDIQEQIRLLRDWDRVADANSEAAATAILAYYHLESALKSGQSMLEPGTLPEKELAEALRFAQEHFVKHFGQPTVRLGKLQQHRRGDISLPMGGGPDVLAAVRSELQKDGRLRPVSGDSYIQFVRYSEEGVQIESINAYGASARPDSPHYTDQMQRFTSQELKPMTLDKEAVLNGAVRIYHPE</sequence>
<evidence type="ECO:0000256" key="7">
    <source>
        <dbReference type="SAM" id="MobiDB-lite"/>
    </source>
</evidence>
<evidence type="ECO:0000256" key="5">
    <source>
        <dbReference type="PIRSR" id="PIRSR001227-1"/>
    </source>
</evidence>
<comment type="caution">
    <text evidence="8">The sequence shown here is derived from an EMBL/GenBank/DDBJ whole genome shotgun (WGS) entry which is preliminary data.</text>
</comment>
<dbReference type="InterPro" id="IPR043147">
    <property type="entry name" value="Penicillin_amidase_A-knob"/>
</dbReference>
<evidence type="ECO:0000256" key="4">
    <source>
        <dbReference type="ARBA" id="ARBA00023145"/>
    </source>
</evidence>
<protein>
    <recommendedName>
        <fullName evidence="10">Peptidase S45</fullName>
    </recommendedName>
</protein>
<feature type="active site" description="Nucleophile" evidence="5">
    <location>
        <position position="179"/>
    </location>
</feature>
<dbReference type="InterPro" id="IPR023343">
    <property type="entry name" value="Penicillin_amidase_dom1"/>
</dbReference>
<keyword evidence="6" id="KW-0479">Metal-binding</keyword>
<dbReference type="AlphaFoldDB" id="A0A098RZB4"/>
<reference evidence="8 9" key="1">
    <citation type="journal article" date="2014" name="Int. J. Syst. Evol. Microbiol.">
        <title>Phaeodactylibacter xiamenensis gen. nov., sp. nov., a member of the family Saprospiraceae isolated from the marine alga Phaeodactylum tricornutum.</title>
        <authorList>
            <person name="Chen Z.Jr."/>
            <person name="Lei X."/>
            <person name="Lai Q."/>
            <person name="Li Y."/>
            <person name="Zhang B."/>
            <person name="Zhang J."/>
            <person name="Zhang H."/>
            <person name="Yang L."/>
            <person name="Zheng W."/>
            <person name="Tian Y."/>
            <person name="Yu Z."/>
            <person name="Xu H.Jr."/>
            <person name="Zheng T."/>
        </authorList>
    </citation>
    <scope>NUCLEOTIDE SEQUENCE [LARGE SCALE GENOMIC DNA]</scope>
    <source>
        <strain evidence="8 9">KD52</strain>
    </source>
</reference>
<evidence type="ECO:0000256" key="2">
    <source>
        <dbReference type="ARBA" id="ARBA00022729"/>
    </source>
</evidence>
<dbReference type="Pfam" id="PF01804">
    <property type="entry name" value="Penicil_amidase"/>
    <property type="match status" value="1"/>
</dbReference>
<dbReference type="PANTHER" id="PTHR34218:SF3">
    <property type="entry name" value="ACYL-HOMOSERINE LACTONE ACYLASE PVDQ"/>
    <property type="match status" value="1"/>
</dbReference>
<dbReference type="Gene3D" id="1.10.439.10">
    <property type="entry name" value="Penicillin Amidohydrolase, domain 1"/>
    <property type="match status" value="1"/>
</dbReference>
<evidence type="ECO:0000256" key="3">
    <source>
        <dbReference type="ARBA" id="ARBA00022801"/>
    </source>
</evidence>
<proteinExistence type="inferred from homology"/>
<dbReference type="STRING" id="1524460.IX84_27285"/>
<organism evidence="8 9">
    <name type="scientific">Phaeodactylibacter xiamenensis</name>
    <dbReference type="NCBI Taxonomy" id="1524460"/>
    <lineage>
        <taxon>Bacteria</taxon>
        <taxon>Pseudomonadati</taxon>
        <taxon>Bacteroidota</taxon>
        <taxon>Saprospiria</taxon>
        <taxon>Saprospirales</taxon>
        <taxon>Haliscomenobacteraceae</taxon>
        <taxon>Phaeodactylibacter</taxon>
    </lineage>
</organism>
<feature type="region of interest" description="Disordered" evidence="7">
    <location>
        <begin position="429"/>
        <end position="448"/>
    </location>
</feature>
<dbReference type="GO" id="GO:0017000">
    <property type="term" value="P:antibiotic biosynthetic process"/>
    <property type="evidence" value="ECO:0007669"/>
    <property type="project" value="InterPro"/>
</dbReference>
<dbReference type="MEROPS" id="S45.002"/>
<dbReference type="PIRSF" id="PIRSF001227">
    <property type="entry name" value="Pen_acylase"/>
    <property type="match status" value="1"/>
</dbReference>
<dbReference type="Proteomes" id="UP000029736">
    <property type="component" value="Unassembled WGS sequence"/>
</dbReference>
<evidence type="ECO:0008006" key="10">
    <source>
        <dbReference type="Google" id="ProtNLM"/>
    </source>
</evidence>
<dbReference type="GO" id="GO:0016811">
    <property type="term" value="F:hydrolase activity, acting on carbon-nitrogen (but not peptide) bonds, in linear amides"/>
    <property type="evidence" value="ECO:0007669"/>
    <property type="project" value="InterPro"/>
</dbReference>
<comment type="cofactor">
    <cofactor evidence="6">
        <name>Ca(2+)</name>
        <dbReference type="ChEBI" id="CHEBI:29108"/>
    </cofactor>
    <text evidence="6">Binds 1 Ca(2+) ion per dimer.</text>
</comment>
<evidence type="ECO:0000256" key="6">
    <source>
        <dbReference type="PIRSR" id="PIRSR001227-2"/>
    </source>
</evidence>
<dbReference type="RefSeq" id="WP_044228149.1">
    <property type="nucleotide sequence ID" value="NZ_JBKAGJ010000004.1"/>
</dbReference>
<dbReference type="Gene3D" id="3.60.20.10">
    <property type="entry name" value="Glutamine Phosphoribosylpyrophosphate, subunit 1, domain 1"/>
    <property type="match status" value="1"/>
</dbReference>
<keyword evidence="6" id="KW-0106">Calcium</keyword>
<dbReference type="EMBL" id="JPOS01000090">
    <property type="protein sequence ID" value="KGE85235.1"/>
    <property type="molecule type" value="Genomic_DNA"/>
</dbReference>
<dbReference type="SUPFAM" id="SSF56235">
    <property type="entry name" value="N-terminal nucleophile aminohydrolases (Ntn hydrolases)"/>
    <property type="match status" value="1"/>
</dbReference>
<feature type="binding site" evidence="6">
    <location>
        <position position="252"/>
    </location>
    <ligand>
        <name>Ca(2+)</name>
        <dbReference type="ChEBI" id="CHEBI:29108"/>
    </ligand>
</feature>
<evidence type="ECO:0000256" key="1">
    <source>
        <dbReference type="ARBA" id="ARBA00006586"/>
    </source>
</evidence>
<feature type="binding site" evidence="6">
    <location>
        <position position="434"/>
    </location>
    <ligand>
        <name>Ca(2+)</name>
        <dbReference type="ChEBI" id="CHEBI:29108"/>
    </ligand>
</feature>
<feature type="binding site" evidence="6">
    <location>
        <position position="255"/>
    </location>
    <ligand>
        <name>Ca(2+)</name>
        <dbReference type="ChEBI" id="CHEBI:29108"/>
    </ligand>
</feature>
<dbReference type="Gene3D" id="1.10.1400.10">
    <property type="match status" value="1"/>
</dbReference>
<dbReference type="PANTHER" id="PTHR34218">
    <property type="entry name" value="PEPTIDASE S45 PENICILLIN AMIDASE"/>
    <property type="match status" value="1"/>
</dbReference>
<dbReference type="OrthoDB" id="9759796at2"/>
<keyword evidence="9" id="KW-1185">Reference proteome</keyword>
<name>A0A098RZB4_9BACT</name>
<dbReference type="Gene3D" id="2.30.120.10">
    <property type="match status" value="1"/>
</dbReference>
<gene>
    <name evidence="8" type="ORF">IX84_27285</name>
</gene>
<dbReference type="InterPro" id="IPR002692">
    <property type="entry name" value="S45"/>
</dbReference>
<comment type="similarity">
    <text evidence="1">Belongs to the peptidase S45 family.</text>
</comment>
<dbReference type="InterPro" id="IPR029055">
    <property type="entry name" value="Ntn_hydrolases_N"/>
</dbReference>
<keyword evidence="3" id="KW-0378">Hydrolase</keyword>
<keyword evidence="2" id="KW-0732">Signal</keyword>
<dbReference type="GO" id="GO:0046872">
    <property type="term" value="F:metal ion binding"/>
    <property type="evidence" value="ECO:0007669"/>
    <property type="project" value="UniProtKB-KW"/>
</dbReference>
<dbReference type="InterPro" id="IPR014395">
    <property type="entry name" value="Pen/GL7ACA/AHL_acylase"/>
</dbReference>